<dbReference type="InterPro" id="IPR035965">
    <property type="entry name" value="PAS-like_dom_sf"/>
</dbReference>
<dbReference type="NCBIfam" id="TIGR00229">
    <property type="entry name" value="sensory_box"/>
    <property type="match status" value="1"/>
</dbReference>
<feature type="domain" description="PAS" evidence="16">
    <location>
        <begin position="246"/>
        <end position="294"/>
    </location>
</feature>
<dbReference type="SMART" id="SM00387">
    <property type="entry name" value="HATPase_c"/>
    <property type="match status" value="1"/>
</dbReference>
<evidence type="ECO:0000259" key="16">
    <source>
        <dbReference type="PROSITE" id="PS50112"/>
    </source>
</evidence>
<dbReference type="InterPro" id="IPR000014">
    <property type="entry name" value="PAS"/>
</dbReference>
<name>A0ABQ4K1R9_9BACI</name>
<proteinExistence type="predicted"/>
<sequence length="587" mass="65776">MQKLWVRITFSFLLLMFFALLGSGLFLANTMKNTYMNLKESQLKQTAHLVLQALELDGLERENLQSKVKELSAPVTSRVTVINREGKVLADSEDDPASMENHLDRPEVKQVISEGKESGISTRFSHTLGYSMMYAAIPVEFNGDVEGVVRVALSLETIEKAIRHLRITLTIVLFVALLLTALIGIRIAKGIAKPVEEMMLVSEKLKDKDYTARVRMQPKGELGQLANAINVLAASLKSQMEKIQENEQQLSGVLRNMMSGVLLVDKNGKVLLANRAIGCMLNSDPSDFTGRQHVEVVKNAGLSRLIDQCLTEKTEIRDEIQFYYPDERILDAHLAPYVGENGELKGIVAVLHDITDIRRLEKMRSEFIANVSHELKTPITSVKGFTETLLDGAMEDEEALHHFLDIIHKESERLHRLINDILHLSKIEQHMIPLEIENVNVVEVVGRVADTVRKDVERKGLELLLPKEREVWIEGQKDRIQQIILNLVSNAVSYTPEGGKITVSLVERGDQLAISVKDTGIGIAKKDLPRLFERFYRVDKGRSRNSGGTGLGLAIVKHLVESHHGKIEVDSQEGKGTEFTVIMPKKQ</sequence>
<dbReference type="PANTHER" id="PTHR45453">
    <property type="entry name" value="PHOSPHATE REGULON SENSOR PROTEIN PHOR"/>
    <property type="match status" value="1"/>
</dbReference>
<keyword evidence="5" id="KW-0597">Phosphoprotein</keyword>
<dbReference type="SUPFAM" id="SSF55874">
    <property type="entry name" value="ATPase domain of HSP90 chaperone/DNA topoisomerase II/histidine kinase"/>
    <property type="match status" value="1"/>
</dbReference>
<evidence type="ECO:0000256" key="4">
    <source>
        <dbReference type="ARBA" id="ARBA00022475"/>
    </source>
</evidence>
<feature type="domain" description="Histidine kinase" evidence="15">
    <location>
        <begin position="370"/>
        <end position="587"/>
    </location>
</feature>
<dbReference type="PROSITE" id="PS50109">
    <property type="entry name" value="HIS_KIN"/>
    <property type="match status" value="1"/>
</dbReference>
<dbReference type="InterPro" id="IPR036890">
    <property type="entry name" value="HATPase_C_sf"/>
</dbReference>
<evidence type="ECO:0000256" key="13">
    <source>
        <dbReference type="ARBA" id="ARBA00023136"/>
    </source>
</evidence>
<dbReference type="InterPro" id="IPR000700">
    <property type="entry name" value="PAS-assoc_C"/>
</dbReference>
<dbReference type="InterPro" id="IPR029151">
    <property type="entry name" value="Sensor-like_sf"/>
</dbReference>
<dbReference type="InterPro" id="IPR004358">
    <property type="entry name" value="Sig_transdc_His_kin-like_C"/>
</dbReference>
<feature type="transmembrane region" description="Helical" evidence="14">
    <location>
        <begin position="167"/>
        <end position="188"/>
    </location>
</feature>
<dbReference type="Gene3D" id="3.30.565.10">
    <property type="entry name" value="Histidine kinase-like ATPase, C-terminal domain"/>
    <property type="match status" value="1"/>
</dbReference>
<dbReference type="Gene3D" id="1.10.287.130">
    <property type="match status" value="1"/>
</dbReference>
<comment type="caution">
    <text evidence="19">The sequence shown here is derived from an EMBL/GenBank/DDBJ whole genome shotgun (WGS) entry which is preliminary data.</text>
</comment>
<dbReference type="CDD" id="cd00075">
    <property type="entry name" value="HATPase"/>
    <property type="match status" value="1"/>
</dbReference>
<dbReference type="Pfam" id="PF16736">
    <property type="entry name" value="sCache_like"/>
    <property type="match status" value="1"/>
</dbReference>
<evidence type="ECO:0000256" key="14">
    <source>
        <dbReference type="SAM" id="Phobius"/>
    </source>
</evidence>
<dbReference type="RefSeq" id="WP_212962161.1">
    <property type="nucleotide sequence ID" value="NZ_BOQT01000002.1"/>
</dbReference>
<dbReference type="Pfam" id="PF00512">
    <property type="entry name" value="HisKA"/>
    <property type="match status" value="1"/>
</dbReference>
<dbReference type="InterPro" id="IPR003661">
    <property type="entry name" value="HisK_dim/P_dom"/>
</dbReference>
<dbReference type="SUPFAM" id="SSF55785">
    <property type="entry name" value="PYP-like sensor domain (PAS domain)"/>
    <property type="match status" value="1"/>
</dbReference>
<dbReference type="GO" id="GO:0016301">
    <property type="term" value="F:kinase activity"/>
    <property type="evidence" value="ECO:0007669"/>
    <property type="project" value="UniProtKB-KW"/>
</dbReference>
<evidence type="ECO:0000313" key="19">
    <source>
        <dbReference type="EMBL" id="GIN19690.1"/>
    </source>
</evidence>
<keyword evidence="11 14" id="KW-1133">Transmembrane helix</keyword>
<keyword evidence="9 19" id="KW-0418">Kinase</keyword>
<dbReference type="CDD" id="cd06225">
    <property type="entry name" value="HAMP"/>
    <property type="match status" value="1"/>
</dbReference>
<dbReference type="InterPro" id="IPR003660">
    <property type="entry name" value="HAMP_dom"/>
</dbReference>
<dbReference type="CDD" id="cd00130">
    <property type="entry name" value="PAS"/>
    <property type="match status" value="1"/>
</dbReference>
<evidence type="ECO:0000256" key="7">
    <source>
        <dbReference type="ARBA" id="ARBA00022692"/>
    </source>
</evidence>
<dbReference type="SMART" id="SM00304">
    <property type="entry name" value="HAMP"/>
    <property type="match status" value="1"/>
</dbReference>
<dbReference type="PANTHER" id="PTHR45453:SF1">
    <property type="entry name" value="PHOSPHATE REGULON SENSOR PROTEIN PHOR"/>
    <property type="match status" value="1"/>
</dbReference>
<dbReference type="CDD" id="cd00082">
    <property type="entry name" value="HisKA"/>
    <property type="match status" value="1"/>
</dbReference>
<dbReference type="SMART" id="SM00388">
    <property type="entry name" value="HisKA"/>
    <property type="match status" value="1"/>
</dbReference>
<keyword evidence="12" id="KW-0902">Two-component regulatory system</keyword>
<protein>
    <recommendedName>
        <fullName evidence="3">histidine kinase</fullName>
        <ecNumber evidence="3">2.7.13.3</ecNumber>
    </recommendedName>
</protein>
<dbReference type="SUPFAM" id="SSF47384">
    <property type="entry name" value="Homodimeric domain of signal transducing histidine kinase"/>
    <property type="match status" value="1"/>
</dbReference>
<evidence type="ECO:0000259" key="15">
    <source>
        <dbReference type="PROSITE" id="PS50109"/>
    </source>
</evidence>
<keyword evidence="4" id="KW-1003">Cell membrane</keyword>
<dbReference type="Pfam" id="PF02518">
    <property type="entry name" value="HATPase_c"/>
    <property type="match status" value="1"/>
</dbReference>
<evidence type="ECO:0000256" key="8">
    <source>
        <dbReference type="ARBA" id="ARBA00022741"/>
    </source>
</evidence>
<evidence type="ECO:0000256" key="9">
    <source>
        <dbReference type="ARBA" id="ARBA00022777"/>
    </source>
</evidence>
<evidence type="ECO:0000256" key="12">
    <source>
        <dbReference type="ARBA" id="ARBA00023012"/>
    </source>
</evidence>
<dbReference type="Proteomes" id="UP000680279">
    <property type="component" value="Unassembled WGS sequence"/>
</dbReference>
<organism evidence="19 20">
    <name type="scientific">Siminovitchia fordii</name>
    <dbReference type="NCBI Taxonomy" id="254759"/>
    <lineage>
        <taxon>Bacteria</taxon>
        <taxon>Bacillati</taxon>
        <taxon>Bacillota</taxon>
        <taxon>Bacilli</taxon>
        <taxon>Bacillales</taxon>
        <taxon>Bacillaceae</taxon>
        <taxon>Siminovitchia</taxon>
    </lineage>
</organism>
<dbReference type="InterPro" id="IPR005467">
    <property type="entry name" value="His_kinase_dom"/>
</dbReference>
<feature type="domain" description="PAC" evidence="17">
    <location>
        <begin position="316"/>
        <end position="366"/>
    </location>
</feature>
<evidence type="ECO:0000256" key="6">
    <source>
        <dbReference type="ARBA" id="ARBA00022679"/>
    </source>
</evidence>
<accession>A0ABQ4K1R9</accession>
<evidence type="ECO:0000256" key="11">
    <source>
        <dbReference type="ARBA" id="ARBA00022989"/>
    </source>
</evidence>
<evidence type="ECO:0000256" key="10">
    <source>
        <dbReference type="ARBA" id="ARBA00022840"/>
    </source>
</evidence>
<dbReference type="InterPro" id="IPR003594">
    <property type="entry name" value="HATPase_dom"/>
</dbReference>
<keyword evidence="20" id="KW-1185">Reference proteome</keyword>
<evidence type="ECO:0000313" key="20">
    <source>
        <dbReference type="Proteomes" id="UP000680279"/>
    </source>
</evidence>
<dbReference type="InterPro" id="IPR031967">
    <property type="entry name" value="PhoR_single_Cache-like_dom"/>
</dbReference>
<evidence type="ECO:0000256" key="2">
    <source>
        <dbReference type="ARBA" id="ARBA00004651"/>
    </source>
</evidence>
<dbReference type="NCBIfam" id="NF046044">
    <property type="entry name" value="PnpS"/>
    <property type="match status" value="1"/>
</dbReference>
<keyword evidence="13 14" id="KW-0472">Membrane</keyword>
<feature type="domain" description="HAMP" evidence="18">
    <location>
        <begin position="189"/>
        <end position="241"/>
    </location>
</feature>
<gene>
    <name evidence="19" type="primary">phoR</name>
    <name evidence="19" type="ORF">J1TS3_08240</name>
</gene>
<dbReference type="InterPro" id="IPR050351">
    <property type="entry name" value="BphY/WalK/GraS-like"/>
</dbReference>
<evidence type="ECO:0000256" key="3">
    <source>
        <dbReference type="ARBA" id="ARBA00012438"/>
    </source>
</evidence>
<dbReference type="Gene3D" id="3.30.450.20">
    <property type="entry name" value="PAS domain"/>
    <property type="match status" value="2"/>
</dbReference>
<comment type="subcellular location">
    <subcellularLocation>
        <location evidence="2">Cell membrane</location>
        <topology evidence="2">Multi-pass membrane protein</topology>
    </subcellularLocation>
</comment>
<dbReference type="SUPFAM" id="SSF103190">
    <property type="entry name" value="Sensory domain-like"/>
    <property type="match status" value="1"/>
</dbReference>
<keyword evidence="10" id="KW-0067">ATP-binding</keyword>
<dbReference type="PRINTS" id="PR00344">
    <property type="entry name" value="BCTRLSENSOR"/>
</dbReference>
<evidence type="ECO:0000256" key="5">
    <source>
        <dbReference type="ARBA" id="ARBA00022553"/>
    </source>
</evidence>
<dbReference type="PROSITE" id="PS50113">
    <property type="entry name" value="PAC"/>
    <property type="match status" value="1"/>
</dbReference>
<dbReference type="EMBL" id="BOQT01000002">
    <property type="protein sequence ID" value="GIN19690.1"/>
    <property type="molecule type" value="Genomic_DNA"/>
</dbReference>
<dbReference type="PROSITE" id="PS50885">
    <property type="entry name" value="HAMP"/>
    <property type="match status" value="1"/>
</dbReference>
<dbReference type="EC" id="2.7.13.3" evidence="3"/>
<dbReference type="Pfam" id="PF00672">
    <property type="entry name" value="HAMP"/>
    <property type="match status" value="1"/>
</dbReference>
<evidence type="ECO:0000256" key="1">
    <source>
        <dbReference type="ARBA" id="ARBA00000085"/>
    </source>
</evidence>
<evidence type="ECO:0000259" key="18">
    <source>
        <dbReference type="PROSITE" id="PS50885"/>
    </source>
</evidence>
<comment type="catalytic activity">
    <reaction evidence="1">
        <text>ATP + protein L-histidine = ADP + protein N-phospho-L-histidine.</text>
        <dbReference type="EC" id="2.7.13.3"/>
    </reaction>
</comment>
<reference evidence="19 20" key="1">
    <citation type="submission" date="2021-03" db="EMBL/GenBank/DDBJ databases">
        <title>Antimicrobial resistance genes in bacteria isolated from Japanese honey, and their potential for conferring macrolide and lincosamide resistance in the American foulbrood pathogen Paenibacillus larvae.</title>
        <authorList>
            <person name="Okamoto M."/>
            <person name="Kumagai M."/>
            <person name="Kanamori H."/>
            <person name="Takamatsu D."/>
        </authorList>
    </citation>
    <scope>NUCLEOTIDE SEQUENCE [LARGE SCALE GENOMIC DNA]</scope>
    <source>
        <strain evidence="19 20">J1TS3</strain>
    </source>
</reference>
<dbReference type="InterPro" id="IPR036097">
    <property type="entry name" value="HisK_dim/P_sf"/>
</dbReference>
<keyword evidence="7 14" id="KW-0812">Transmembrane</keyword>
<evidence type="ECO:0000259" key="17">
    <source>
        <dbReference type="PROSITE" id="PS50113"/>
    </source>
</evidence>
<keyword evidence="8" id="KW-0547">Nucleotide-binding</keyword>
<dbReference type="SUPFAM" id="SSF158472">
    <property type="entry name" value="HAMP domain-like"/>
    <property type="match status" value="1"/>
</dbReference>
<dbReference type="PROSITE" id="PS50112">
    <property type="entry name" value="PAS"/>
    <property type="match status" value="1"/>
</dbReference>
<dbReference type="Gene3D" id="1.10.8.500">
    <property type="entry name" value="HAMP domain in histidine kinase"/>
    <property type="match status" value="1"/>
</dbReference>
<keyword evidence="6" id="KW-0808">Transferase</keyword>
<dbReference type="Pfam" id="PF13426">
    <property type="entry name" value="PAS_9"/>
    <property type="match status" value="1"/>
</dbReference>